<dbReference type="Proteomes" id="UP000002439">
    <property type="component" value="Chromosome"/>
</dbReference>
<dbReference type="EMBL" id="AE009441">
    <property type="protein sequence ID" value="AAL63496.1"/>
    <property type="molecule type" value="Genomic_DNA"/>
</dbReference>
<sequence length="50" mass="5622">MCFVADLRAICKVGDKIAFYVFDTPDGVYLKPEIKLVDDCIKVIHRCGDS</sequence>
<gene>
    <name evidence="1" type="ordered locus">PAE1454</name>
</gene>
<reference evidence="1 2" key="1">
    <citation type="journal article" date="2002" name="Proc. Natl. Acad. Sci. U.S.A.">
        <title>Genome sequence of the hyperthermophilic crenarchaeon Pyrobaculum aerophilum.</title>
        <authorList>
            <person name="Fitz-Gibbon S.T."/>
            <person name="Ladner H."/>
            <person name="Kim U.J."/>
            <person name="Stetter K.O."/>
            <person name="Simon M.I."/>
            <person name="Miller J.H."/>
        </authorList>
    </citation>
    <scope>NUCLEOTIDE SEQUENCE [LARGE SCALE GENOMIC DNA]</scope>
    <source>
        <strain evidence="2">ATCC 51768 / DSM 7523 / JCM 9630 / CIP 104966 / NBRC 100827 / IM2</strain>
    </source>
</reference>
<keyword evidence="2" id="KW-1185">Reference proteome</keyword>
<dbReference type="Pfam" id="PF07903">
    <property type="entry name" value="PaRep2a"/>
    <property type="match status" value="1"/>
</dbReference>
<dbReference type="EnsemblBacteria" id="AAL63496">
    <property type="protein sequence ID" value="AAL63496"/>
    <property type="gene ID" value="PAE1454"/>
</dbReference>
<dbReference type="InterPro" id="IPR012490">
    <property type="entry name" value="PaRep2a"/>
</dbReference>
<dbReference type="STRING" id="178306.PAE1454"/>
<evidence type="ECO:0000313" key="1">
    <source>
        <dbReference type="EMBL" id="AAL63496.1"/>
    </source>
</evidence>
<organism evidence="1 2">
    <name type="scientific">Pyrobaculum aerophilum (strain ATCC 51768 / DSM 7523 / JCM 9630 / CIP 104966 / NBRC 100827 / IM2)</name>
    <dbReference type="NCBI Taxonomy" id="178306"/>
    <lineage>
        <taxon>Archaea</taxon>
        <taxon>Thermoproteota</taxon>
        <taxon>Thermoprotei</taxon>
        <taxon>Thermoproteales</taxon>
        <taxon>Thermoproteaceae</taxon>
        <taxon>Pyrobaculum</taxon>
    </lineage>
</organism>
<evidence type="ECO:0000313" key="2">
    <source>
        <dbReference type="Proteomes" id="UP000002439"/>
    </source>
</evidence>
<protein>
    <submittedName>
        <fullName evidence="1">PaREP2a</fullName>
    </submittedName>
</protein>
<dbReference type="InParanoid" id="Q8ZX53"/>
<dbReference type="KEGG" id="pai:PAE1454"/>
<accession>Q8ZX53</accession>
<dbReference type="HOGENOM" id="CLU_214148_0_0_2"/>
<proteinExistence type="predicted"/>
<name>Q8ZX53_PYRAE</name>
<dbReference type="PATRIC" id="fig|178306.9.peg.1077"/>
<dbReference type="AlphaFoldDB" id="Q8ZX53"/>